<keyword evidence="4" id="KW-0808">Transferase</keyword>
<evidence type="ECO:0000259" key="8">
    <source>
        <dbReference type="SMART" id="SM00971"/>
    </source>
</evidence>
<comment type="caution">
    <text evidence="9">The sequence shown here is derived from an EMBL/GenBank/DDBJ whole genome shotgun (WGS) entry which is preliminary data.</text>
</comment>
<dbReference type="GO" id="GO:0170033">
    <property type="term" value="P:L-amino acid metabolic process"/>
    <property type="evidence" value="ECO:0007669"/>
    <property type="project" value="UniProtKB-ARBA"/>
</dbReference>
<keyword evidence="3" id="KW-0028">Amino-acid biosynthesis</keyword>
<evidence type="ECO:0000256" key="5">
    <source>
        <dbReference type="ARBA" id="ARBA00023315"/>
    </source>
</evidence>
<dbReference type="SMART" id="SM00971">
    <property type="entry name" value="SATase_N"/>
    <property type="match status" value="1"/>
</dbReference>
<sequence length="754" mass="82688">CQNTRCRHRQPSSLFMNKKKRSQSNSGAKGFGGGGGSSASVISTTSSSSNESSSSAAAATTIPTLIQPKQPPSNFKYAGSIRPGLQSPKRSVPSFSSGKKIIFPDYAVDGKPKARPTLFPWVIEVKKPEEIEKMRRAGRAAREVLDLAGRLVEVGITTEMFVVGGEEAADHNARRLLQATYDCWIKAMNFVKPGNEYKDIGAIIEDHVTECGFTTVKSFCGHGIGSVFHTNPNILHYRNSEPSGKMAPGHTFTIEPMICEGMASYLMWADDWTATTKDGGRSAQFEHTLLITPDGVEALTGKIESSPRVIPQSSFRGAMLLFIIYHADSAYHVHVASALSFAGSSNRHHRSSTRLLQSIIVDHASLSVNDVWEEHYDTSQSATYMGLGLGDDEQKYRSSSHSYVSNLIPAMSERDFTDFVIKHDQEHLTNQWGGADQQQNYIDEPFRHLRYLRRQLPDPLWSQIRLEAEHTLKHEPDTGTQLYQHVLRHPSLIAALASIVSHEIATELMPATALQALVLDQLRLSDEMNIHLDVIASVNRKPSEDSTALNALLFHQGLHALVCYRVAHRLWQAGRTGLAYYMQSTISSRYAADIHPAAEMDGGIYLSVGGGVVIGETARVGKDVAILQGVTLGGTGKEVGDRHPKVEDGVILHCGATVLGNIRVGKGAVVTAKSIVTKEVPELARVSGVPATVKSFRELRGEGLRDEDVGSEEDVKCDLVCKMKNIFESYFIELEALVEMEICVESGNNDCWTM</sequence>
<dbReference type="SUPFAM" id="SSF51161">
    <property type="entry name" value="Trimeric LpxA-like enzymes"/>
    <property type="match status" value="1"/>
</dbReference>
<dbReference type="GO" id="GO:0009001">
    <property type="term" value="F:serine O-acetyltransferase activity"/>
    <property type="evidence" value="ECO:0007669"/>
    <property type="project" value="UniProtKB-EC"/>
</dbReference>
<dbReference type="InterPro" id="IPR010493">
    <property type="entry name" value="Ser_AcTrfase_N"/>
</dbReference>
<dbReference type="InterPro" id="IPR045304">
    <property type="entry name" value="LbH_SAT"/>
</dbReference>
<reference evidence="9 10" key="1">
    <citation type="submission" date="2024-10" db="EMBL/GenBank/DDBJ databases">
        <title>Updated reference genomes for cyclostephanoid diatoms.</title>
        <authorList>
            <person name="Roberts W.R."/>
            <person name="Alverson A.J."/>
        </authorList>
    </citation>
    <scope>NUCLEOTIDE SEQUENCE [LARGE SCALE GENOMIC DNA]</scope>
    <source>
        <strain evidence="9 10">AJA232-27</strain>
    </source>
</reference>
<dbReference type="InterPro" id="IPR036005">
    <property type="entry name" value="Creatinase/aminopeptidase-like"/>
</dbReference>
<evidence type="ECO:0000313" key="10">
    <source>
        <dbReference type="Proteomes" id="UP001530293"/>
    </source>
</evidence>
<dbReference type="FunFam" id="2.160.10.10:FF:000007">
    <property type="entry name" value="Serine acetyltransferase"/>
    <property type="match status" value="1"/>
</dbReference>
<dbReference type="EMBL" id="JALLBG020000263">
    <property type="protein sequence ID" value="KAL3757536.1"/>
    <property type="molecule type" value="Genomic_DNA"/>
</dbReference>
<keyword evidence="5" id="KW-0012">Acyltransferase</keyword>
<dbReference type="InterPro" id="IPR042122">
    <property type="entry name" value="Ser_AcTrfase_N_sf"/>
</dbReference>
<dbReference type="PANTHER" id="PTHR42811">
    <property type="entry name" value="SERINE ACETYLTRANSFERASE"/>
    <property type="match status" value="1"/>
</dbReference>
<gene>
    <name evidence="9" type="ORF">ACHAWU_010168</name>
</gene>
<feature type="compositionally biased region" description="Low complexity" evidence="7">
    <location>
        <begin position="38"/>
        <end position="61"/>
    </location>
</feature>
<organism evidence="9 10">
    <name type="scientific">Discostella pseudostelligera</name>
    <dbReference type="NCBI Taxonomy" id="259834"/>
    <lineage>
        <taxon>Eukaryota</taxon>
        <taxon>Sar</taxon>
        <taxon>Stramenopiles</taxon>
        <taxon>Ochrophyta</taxon>
        <taxon>Bacillariophyta</taxon>
        <taxon>Coscinodiscophyceae</taxon>
        <taxon>Thalassiosirophycidae</taxon>
        <taxon>Stephanodiscales</taxon>
        <taxon>Stephanodiscaceae</taxon>
        <taxon>Discostella</taxon>
    </lineage>
</organism>
<accession>A0ABD3M683</accession>
<name>A0ABD3M683_9STRA</name>
<evidence type="ECO:0000256" key="3">
    <source>
        <dbReference type="ARBA" id="ARBA00022605"/>
    </source>
</evidence>
<evidence type="ECO:0000256" key="4">
    <source>
        <dbReference type="ARBA" id="ARBA00022679"/>
    </source>
</evidence>
<evidence type="ECO:0000256" key="6">
    <source>
        <dbReference type="ARBA" id="ARBA00049486"/>
    </source>
</evidence>
<dbReference type="Gene3D" id="2.160.10.10">
    <property type="entry name" value="Hexapeptide repeat proteins"/>
    <property type="match status" value="1"/>
</dbReference>
<evidence type="ECO:0000313" key="9">
    <source>
        <dbReference type="EMBL" id="KAL3757536.1"/>
    </source>
</evidence>
<dbReference type="InterPro" id="IPR000994">
    <property type="entry name" value="Pept_M24"/>
</dbReference>
<dbReference type="GO" id="GO:0170039">
    <property type="term" value="P:proteinogenic amino acid metabolic process"/>
    <property type="evidence" value="ECO:0007669"/>
    <property type="project" value="UniProtKB-ARBA"/>
</dbReference>
<protein>
    <recommendedName>
        <fullName evidence="2">serine O-acetyltransferase</fullName>
        <ecNumber evidence="2">2.3.1.30</ecNumber>
    </recommendedName>
</protein>
<feature type="domain" description="Serine acetyltransferase N-terminal" evidence="8">
    <location>
        <begin position="460"/>
        <end position="563"/>
    </location>
</feature>
<dbReference type="CDD" id="cd03354">
    <property type="entry name" value="LbH_SAT"/>
    <property type="match status" value="1"/>
</dbReference>
<feature type="compositionally biased region" description="Basic residues" evidence="7">
    <location>
        <begin position="1"/>
        <end position="10"/>
    </location>
</feature>
<dbReference type="AlphaFoldDB" id="A0ABD3M683"/>
<dbReference type="InterPro" id="IPR002467">
    <property type="entry name" value="Pept_M24A_MAP1"/>
</dbReference>
<dbReference type="GO" id="GO:0006790">
    <property type="term" value="P:sulfur compound metabolic process"/>
    <property type="evidence" value="ECO:0007669"/>
    <property type="project" value="UniProtKB-ARBA"/>
</dbReference>
<keyword evidence="10" id="KW-1185">Reference proteome</keyword>
<dbReference type="Pfam" id="PF06426">
    <property type="entry name" value="SATase_N"/>
    <property type="match status" value="1"/>
</dbReference>
<dbReference type="GO" id="GO:1901607">
    <property type="term" value="P:alpha-amino acid biosynthetic process"/>
    <property type="evidence" value="ECO:0007669"/>
    <property type="project" value="UniProtKB-ARBA"/>
</dbReference>
<dbReference type="SUPFAM" id="SSF55920">
    <property type="entry name" value="Creatinase/aminopeptidase"/>
    <property type="match status" value="1"/>
</dbReference>
<evidence type="ECO:0000256" key="2">
    <source>
        <dbReference type="ARBA" id="ARBA00013266"/>
    </source>
</evidence>
<dbReference type="EC" id="2.3.1.30" evidence="2"/>
<dbReference type="Gene3D" id="3.90.230.10">
    <property type="entry name" value="Creatinase/methionine aminopeptidase superfamily"/>
    <property type="match status" value="2"/>
</dbReference>
<comment type="similarity">
    <text evidence="1">Belongs to the transferase hexapeptide repeat family.</text>
</comment>
<evidence type="ECO:0000256" key="1">
    <source>
        <dbReference type="ARBA" id="ARBA00007274"/>
    </source>
</evidence>
<dbReference type="Gene3D" id="1.10.3130.10">
    <property type="entry name" value="serine acetyltransferase, domain 1"/>
    <property type="match status" value="1"/>
</dbReference>
<dbReference type="PROSITE" id="PS00680">
    <property type="entry name" value="MAP_1"/>
    <property type="match status" value="1"/>
</dbReference>
<feature type="non-terminal residue" evidence="9">
    <location>
        <position position="1"/>
    </location>
</feature>
<proteinExistence type="inferred from homology"/>
<comment type="catalytic activity">
    <reaction evidence="6">
        <text>L-serine + acetyl-CoA = O-acetyl-L-serine + CoA</text>
        <dbReference type="Rhea" id="RHEA:24560"/>
        <dbReference type="ChEBI" id="CHEBI:33384"/>
        <dbReference type="ChEBI" id="CHEBI:57287"/>
        <dbReference type="ChEBI" id="CHEBI:57288"/>
        <dbReference type="ChEBI" id="CHEBI:58340"/>
        <dbReference type="EC" id="2.3.1.30"/>
    </reaction>
</comment>
<feature type="region of interest" description="Disordered" evidence="7">
    <location>
        <begin position="1"/>
        <end position="95"/>
    </location>
</feature>
<evidence type="ECO:0000256" key="7">
    <source>
        <dbReference type="SAM" id="MobiDB-lite"/>
    </source>
</evidence>
<dbReference type="Proteomes" id="UP001530293">
    <property type="component" value="Unassembled WGS sequence"/>
</dbReference>
<dbReference type="InterPro" id="IPR011004">
    <property type="entry name" value="Trimer_LpxA-like_sf"/>
</dbReference>
<dbReference type="Pfam" id="PF00557">
    <property type="entry name" value="Peptidase_M24"/>
    <property type="match status" value="1"/>
</dbReference>